<comment type="subcellular location">
    <subcellularLocation>
        <location evidence="5">Cell membrane</location>
        <topology evidence="5">Multi-pass membrane protein</topology>
    </subcellularLocation>
    <subcellularLocation>
        <location evidence="1">Membrane</location>
        <topology evidence="1">Multi-pass membrane protein</topology>
    </subcellularLocation>
</comment>
<dbReference type="HOGENOM" id="CLU_031942_1_1_4"/>
<evidence type="ECO:0000256" key="5">
    <source>
        <dbReference type="HAMAP-Rule" id="MF_00902"/>
    </source>
</evidence>
<dbReference type="AlphaFoldDB" id="V8QUV4"/>
<dbReference type="Proteomes" id="UP000018733">
    <property type="component" value="Unassembled WGS sequence"/>
</dbReference>
<keyword evidence="5" id="KW-1003">Cell membrane</keyword>
<reference evidence="6 7" key="1">
    <citation type="journal article" date="2014" name="Genome Announc.">
        <title>Draft Genome Sequence of Advenella kashmirensis Strain W13003, a Polycyclic Aromatic Hydrocarbon-Degrading Bacterium.</title>
        <authorList>
            <person name="Wang X."/>
            <person name="Jin D."/>
            <person name="Zhou L."/>
            <person name="Wu L."/>
            <person name="An W."/>
            <person name="Zhao L."/>
        </authorList>
    </citation>
    <scope>NUCLEOTIDE SEQUENCE [LARGE SCALE GENOMIC DNA]</scope>
    <source>
        <strain evidence="6 7">W13003</strain>
    </source>
</reference>
<keyword evidence="2 5" id="KW-0812">Transmembrane</keyword>
<feature type="transmembrane region" description="Helical" evidence="5">
    <location>
        <begin position="167"/>
        <end position="192"/>
    </location>
</feature>
<dbReference type="RefSeq" id="WP_024004916.1">
    <property type="nucleotide sequence ID" value="NZ_KI650979.1"/>
</dbReference>
<dbReference type="OrthoDB" id="9777044at2"/>
<keyword evidence="3 5" id="KW-1133">Transmembrane helix</keyword>
<evidence type="ECO:0000313" key="7">
    <source>
        <dbReference type="Proteomes" id="UP000018733"/>
    </source>
</evidence>
<comment type="function">
    <text evidence="5">Part of the twin-arginine translocation (Tat) system that transports large folded proteins containing a characteristic twin-arginine motif in their signal peptide across membranes. Together with TatB, TatC is part of a receptor directly interacting with Tat signal peptides.</text>
</comment>
<dbReference type="InterPro" id="IPR002033">
    <property type="entry name" value="TatC"/>
</dbReference>
<evidence type="ECO:0000256" key="4">
    <source>
        <dbReference type="ARBA" id="ARBA00023136"/>
    </source>
</evidence>
<feature type="transmembrane region" description="Helical" evidence="5">
    <location>
        <begin position="78"/>
        <end position="102"/>
    </location>
</feature>
<keyword evidence="5" id="KW-0811">Translocation</keyword>
<proteinExistence type="inferred from homology"/>
<organism evidence="6 7">
    <name type="scientific">Advenella kashmirensis W13003</name>
    <dbReference type="NCBI Taxonomy" id="1424334"/>
    <lineage>
        <taxon>Bacteria</taxon>
        <taxon>Pseudomonadati</taxon>
        <taxon>Pseudomonadota</taxon>
        <taxon>Betaproteobacteria</taxon>
        <taxon>Burkholderiales</taxon>
        <taxon>Alcaligenaceae</taxon>
    </lineage>
</organism>
<keyword evidence="4 5" id="KW-0472">Membrane</keyword>
<dbReference type="GO" id="GO:0065002">
    <property type="term" value="P:intracellular protein transmembrane transport"/>
    <property type="evidence" value="ECO:0007669"/>
    <property type="project" value="TreeGrafter"/>
</dbReference>
<dbReference type="GO" id="GO:0043953">
    <property type="term" value="P:protein transport by the Tat complex"/>
    <property type="evidence" value="ECO:0007669"/>
    <property type="project" value="UniProtKB-UniRule"/>
</dbReference>
<dbReference type="STRING" id="1424334.W822_09715"/>
<comment type="subunit">
    <text evidence="5">The Tat system comprises two distinct complexes: a TatABC complex, containing multiple copies of TatA, TatB and TatC subunits, and a separate TatA complex, containing only TatA subunits. Substrates initially bind to the TatABC complex, which probably triggers association of the separate TatA complex to form the active translocon.</text>
</comment>
<dbReference type="NCBIfam" id="TIGR00945">
    <property type="entry name" value="tatC"/>
    <property type="match status" value="1"/>
</dbReference>
<name>V8QUV4_9BURK</name>
<sequence>MANPILPPDHEQESLPEDSFFSHLIELRSRLIKALLCVIAIFAVLCIYPGTGAVYDFVAKPMIDSLPAGNRMIATGVITPFLVPLKVTLLLAFMIGLPYVLYQAWAFIAPGLYRHEKQLAMPLVLSSTLLFFFGMAFCYYVVFHTVFHFIAMVSPESINFAPDIEAYLGFVMTMFLAFGVTFEVPIVVVVLVSTGIVAADKLKAMRGYVIVGAFVVAAIVTPPDVMSQLLLAIPLCLLFELGLFAARFVKVRNLDREEPQE</sequence>
<feature type="transmembrane region" description="Helical" evidence="5">
    <location>
        <begin position="123"/>
        <end position="147"/>
    </location>
</feature>
<accession>V8QUV4</accession>
<dbReference type="GO" id="GO:0033281">
    <property type="term" value="C:TAT protein transport complex"/>
    <property type="evidence" value="ECO:0007669"/>
    <property type="project" value="UniProtKB-UniRule"/>
</dbReference>
<dbReference type="PANTHER" id="PTHR30371">
    <property type="entry name" value="SEC-INDEPENDENT PROTEIN TRANSLOCASE PROTEIN TATC"/>
    <property type="match status" value="1"/>
</dbReference>
<feature type="transmembrane region" description="Helical" evidence="5">
    <location>
        <begin position="34"/>
        <end position="58"/>
    </location>
</feature>
<gene>
    <name evidence="5" type="primary">tatC</name>
    <name evidence="6" type="ORF">W822_09715</name>
</gene>
<protein>
    <recommendedName>
        <fullName evidence="5">Sec-independent protein translocase protein TatC</fullName>
    </recommendedName>
</protein>
<dbReference type="EMBL" id="AYXT01000009">
    <property type="protein sequence ID" value="ETF03075.1"/>
    <property type="molecule type" value="Genomic_DNA"/>
</dbReference>
<dbReference type="PANTHER" id="PTHR30371:SF0">
    <property type="entry name" value="SEC-INDEPENDENT PROTEIN TRANSLOCASE PROTEIN TATC, CHLOROPLASTIC-RELATED"/>
    <property type="match status" value="1"/>
</dbReference>
<keyword evidence="7" id="KW-1185">Reference proteome</keyword>
<dbReference type="Pfam" id="PF00902">
    <property type="entry name" value="TatC"/>
    <property type="match status" value="1"/>
</dbReference>
<evidence type="ECO:0000256" key="2">
    <source>
        <dbReference type="ARBA" id="ARBA00022692"/>
    </source>
</evidence>
<dbReference type="HAMAP" id="MF_00902">
    <property type="entry name" value="TatC"/>
    <property type="match status" value="1"/>
</dbReference>
<keyword evidence="5" id="KW-0653">Protein transport</keyword>
<dbReference type="eggNOG" id="COG0805">
    <property type="taxonomic scope" value="Bacteria"/>
</dbReference>
<comment type="similarity">
    <text evidence="5">Belongs to the TatC family.</text>
</comment>
<evidence type="ECO:0000256" key="1">
    <source>
        <dbReference type="ARBA" id="ARBA00004141"/>
    </source>
</evidence>
<dbReference type="PATRIC" id="fig|1424334.3.peg.1950"/>
<feature type="transmembrane region" description="Helical" evidence="5">
    <location>
        <begin position="204"/>
        <end position="223"/>
    </location>
</feature>
<evidence type="ECO:0000313" key="6">
    <source>
        <dbReference type="EMBL" id="ETF03075.1"/>
    </source>
</evidence>
<comment type="caution">
    <text evidence="6">The sequence shown here is derived from an EMBL/GenBank/DDBJ whole genome shotgun (WGS) entry which is preliminary data.</text>
</comment>
<dbReference type="PRINTS" id="PR01840">
    <property type="entry name" value="TATCFAMILY"/>
</dbReference>
<keyword evidence="5" id="KW-0813">Transport</keyword>
<evidence type="ECO:0000256" key="3">
    <source>
        <dbReference type="ARBA" id="ARBA00022989"/>
    </source>
</evidence>
<dbReference type="GO" id="GO:0009977">
    <property type="term" value="F:proton motive force dependent protein transmembrane transporter activity"/>
    <property type="evidence" value="ECO:0007669"/>
    <property type="project" value="TreeGrafter"/>
</dbReference>
<feature type="transmembrane region" description="Helical" evidence="5">
    <location>
        <begin position="229"/>
        <end position="249"/>
    </location>
</feature>